<dbReference type="PANTHER" id="PTHR12243">
    <property type="entry name" value="MADF DOMAIN TRANSCRIPTION FACTOR"/>
    <property type="match status" value="1"/>
</dbReference>
<name>A0A8J2JPE8_9HEXA</name>
<dbReference type="SMART" id="SM00595">
    <property type="entry name" value="MADF"/>
    <property type="match status" value="1"/>
</dbReference>
<organism evidence="2 3">
    <name type="scientific">Allacma fusca</name>
    <dbReference type="NCBI Taxonomy" id="39272"/>
    <lineage>
        <taxon>Eukaryota</taxon>
        <taxon>Metazoa</taxon>
        <taxon>Ecdysozoa</taxon>
        <taxon>Arthropoda</taxon>
        <taxon>Hexapoda</taxon>
        <taxon>Collembola</taxon>
        <taxon>Symphypleona</taxon>
        <taxon>Sminthuridae</taxon>
        <taxon>Allacma</taxon>
    </lineage>
</organism>
<gene>
    <name evidence="2" type="ORF">AFUS01_LOCUS13486</name>
</gene>
<dbReference type="GO" id="GO:0006357">
    <property type="term" value="P:regulation of transcription by RNA polymerase II"/>
    <property type="evidence" value="ECO:0007669"/>
    <property type="project" value="TreeGrafter"/>
</dbReference>
<dbReference type="Proteomes" id="UP000708208">
    <property type="component" value="Unassembled WGS sequence"/>
</dbReference>
<dbReference type="PROSITE" id="PS51029">
    <property type="entry name" value="MADF"/>
    <property type="match status" value="1"/>
</dbReference>
<dbReference type="InterPro" id="IPR006578">
    <property type="entry name" value="MADF-dom"/>
</dbReference>
<feature type="domain" description="MADF" evidence="1">
    <location>
        <begin position="7"/>
        <end position="102"/>
    </location>
</feature>
<accession>A0A8J2JPE8</accession>
<evidence type="ECO:0000313" key="2">
    <source>
        <dbReference type="EMBL" id="CAG7724462.1"/>
    </source>
</evidence>
<dbReference type="EMBL" id="CAJVCH010109990">
    <property type="protein sequence ID" value="CAG7724462.1"/>
    <property type="molecule type" value="Genomic_DNA"/>
</dbReference>
<keyword evidence="3" id="KW-1185">Reference proteome</keyword>
<dbReference type="AlphaFoldDB" id="A0A8J2JPE8"/>
<comment type="caution">
    <text evidence="2">The sequence shown here is derived from an EMBL/GenBank/DDBJ whole genome shotgun (WGS) entry which is preliminary data.</text>
</comment>
<dbReference type="Pfam" id="PF10545">
    <property type="entry name" value="MADF_DNA_bdg"/>
    <property type="match status" value="1"/>
</dbReference>
<proteinExistence type="predicted"/>
<dbReference type="GO" id="GO:0005634">
    <property type="term" value="C:nucleus"/>
    <property type="evidence" value="ECO:0007669"/>
    <property type="project" value="TreeGrafter"/>
</dbReference>
<dbReference type="PANTHER" id="PTHR12243:SF67">
    <property type="entry name" value="COREPRESSOR OF PANGOLIN, ISOFORM A-RELATED"/>
    <property type="match status" value="1"/>
</dbReference>
<dbReference type="GO" id="GO:0005667">
    <property type="term" value="C:transcription regulator complex"/>
    <property type="evidence" value="ECO:0007669"/>
    <property type="project" value="TreeGrafter"/>
</dbReference>
<evidence type="ECO:0000259" key="1">
    <source>
        <dbReference type="PROSITE" id="PS51029"/>
    </source>
</evidence>
<sequence>MQGFEEKLVQSVFLRPCLYDKLNKQKKDRKVTAKAWREIAGECEKSVDQVKKRWRGLRDTFFREMKKLKSPSGAGCDPEFSLDVSSTWPWFNQLLFLKEVNLPLITEDNLSDPISADEIEQHEDGTDTLEETTGALIAEYPVAETSQSTSSVTAYVPVKIGKKRSKDTVEDRLIKAIDKLGDVVAQPESNEQSSPSPNALFGQFVVAEMDKMSAEEQDEVQFAFFDALSNVKRARKK</sequence>
<evidence type="ECO:0000313" key="3">
    <source>
        <dbReference type="Proteomes" id="UP000708208"/>
    </source>
</evidence>
<reference evidence="2" key="1">
    <citation type="submission" date="2021-06" db="EMBL/GenBank/DDBJ databases">
        <authorList>
            <person name="Hodson N. C."/>
            <person name="Mongue J. A."/>
            <person name="Jaron S. K."/>
        </authorList>
    </citation>
    <scope>NUCLEOTIDE SEQUENCE</scope>
</reference>
<protein>
    <recommendedName>
        <fullName evidence="1">MADF domain-containing protein</fullName>
    </recommendedName>
</protein>
<dbReference type="InterPro" id="IPR039353">
    <property type="entry name" value="TF_Adf1"/>
</dbReference>
<dbReference type="OrthoDB" id="6487365at2759"/>